<sequence length="93" mass="10628">MRDGQCCNSFPKQFKDDTEENVNGYPIYRRKATEPVQTGPHYAFANIEELLTSYNLSLQKLHLPTVDLPASVLERANFDVVEEEAKANSYTMQ</sequence>
<organism evidence="1 2">
    <name type="scientific">Araneus ventricosus</name>
    <name type="common">Orbweaver spider</name>
    <name type="synonym">Epeira ventricosa</name>
    <dbReference type="NCBI Taxonomy" id="182803"/>
    <lineage>
        <taxon>Eukaryota</taxon>
        <taxon>Metazoa</taxon>
        <taxon>Ecdysozoa</taxon>
        <taxon>Arthropoda</taxon>
        <taxon>Chelicerata</taxon>
        <taxon>Arachnida</taxon>
        <taxon>Araneae</taxon>
        <taxon>Araneomorphae</taxon>
        <taxon>Entelegynae</taxon>
        <taxon>Araneoidea</taxon>
        <taxon>Araneidae</taxon>
        <taxon>Araneus</taxon>
    </lineage>
</organism>
<dbReference type="OrthoDB" id="272985at2759"/>
<protein>
    <submittedName>
        <fullName evidence="1">Uncharacterized protein</fullName>
    </submittedName>
</protein>
<keyword evidence="2" id="KW-1185">Reference proteome</keyword>
<evidence type="ECO:0000313" key="1">
    <source>
        <dbReference type="EMBL" id="GBM76649.1"/>
    </source>
</evidence>
<reference evidence="1 2" key="1">
    <citation type="journal article" date="2019" name="Sci. Rep.">
        <title>Orb-weaving spider Araneus ventricosus genome elucidates the spidroin gene catalogue.</title>
        <authorList>
            <person name="Kono N."/>
            <person name="Nakamura H."/>
            <person name="Ohtoshi R."/>
            <person name="Moran D.A.P."/>
            <person name="Shinohara A."/>
            <person name="Yoshida Y."/>
            <person name="Fujiwara M."/>
            <person name="Mori M."/>
            <person name="Tomita M."/>
            <person name="Arakawa K."/>
        </authorList>
    </citation>
    <scope>NUCLEOTIDE SEQUENCE [LARGE SCALE GENOMIC DNA]</scope>
</reference>
<dbReference type="EMBL" id="BGPR01002637">
    <property type="protein sequence ID" value="GBM76649.1"/>
    <property type="molecule type" value="Genomic_DNA"/>
</dbReference>
<gene>
    <name evidence="1" type="ORF">AVEN_234867_1</name>
</gene>
<dbReference type="Proteomes" id="UP000499080">
    <property type="component" value="Unassembled WGS sequence"/>
</dbReference>
<dbReference type="AlphaFoldDB" id="A0A4Y2IHA5"/>
<proteinExistence type="predicted"/>
<comment type="caution">
    <text evidence="1">The sequence shown here is derived from an EMBL/GenBank/DDBJ whole genome shotgun (WGS) entry which is preliminary data.</text>
</comment>
<accession>A0A4Y2IHA5</accession>
<name>A0A4Y2IHA5_ARAVE</name>
<evidence type="ECO:0000313" key="2">
    <source>
        <dbReference type="Proteomes" id="UP000499080"/>
    </source>
</evidence>